<gene>
    <name evidence="2" type="ORF">Lepil_3832</name>
</gene>
<evidence type="ECO:0000313" key="2">
    <source>
        <dbReference type="EMBL" id="EHQ08485.1"/>
    </source>
</evidence>
<dbReference type="STRING" id="183.GCA_002009735_02204"/>
<dbReference type="HOGENOM" id="CLU_733173_0_0_12"/>
<feature type="chain" id="PRO_5003560652" evidence="1">
    <location>
        <begin position="28"/>
        <end position="377"/>
    </location>
</feature>
<feature type="signal peptide" evidence="1">
    <location>
        <begin position="1"/>
        <end position="27"/>
    </location>
</feature>
<reference evidence="2 3" key="1">
    <citation type="submission" date="2011-10" db="EMBL/GenBank/DDBJ databases">
        <title>The Improved High-Quality Draft genome of Leptonema illini DSM 21528.</title>
        <authorList>
            <consortium name="US DOE Joint Genome Institute (JGI-PGF)"/>
            <person name="Lucas S."/>
            <person name="Copeland A."/>
            <person name="Lapidus A."/>
            <person name="Glavina del Rio T."/>
            <person name="Dalin E."/>
            <person name="Tice H."/>
            <person name="Bruce D."/>
            <person name="Goodwin L."/>
            <person name="Pitluck S."/>
            <person name="Peters L."/>
            <person name="Mikhailova N."/>
            <person name="Held B."/>
            <person name="Kyrpides N."/>
            <person name="Mavromatis K."/>
            <person name="Ivanova N."/>
            <person name="Markowitz V."/>
            <person name="Cheng J.-F."/>
            <person name="Hugenholtz P."/>
            <person name="Woyke T."/>
            <person name="Wu D."/>
            <person name="Gronow S."/>
            <person name="Wellnitz S."/>
            <person name="Brambilla E.-M."/>
            <person name="Klenk H.-P."/>
            <person name="Eisen J.A."/>
        </authorList>
    </citation>
    <scope>NUCLEOTIDE SEQUENCE [LARGE SCALE GENOMIC DNA]</scope>
    <source>
        <strain evidence="2 3">DSM 21528</strain>
    </source>
</reference>
<dbReference type="Proteomes" id="UP000005737">
    <property type="component" value="Unassembled WGS sequence"/>
</dbReference>
<proteinExistence type="predicted"/>
<organism evidence="2 3">
    <name type="scientific">Leptonema illini DSM 21528</name>
    <dbReference type="NCBI Taxonomy" id="929563"/>
    <lineage>
        <taxon>Bacteria</taxon>
        <taxon>Pseudomonadati</taxon>
        <taxon>Spirochaetota</taxon>
        <taxon>Spirochaetia</taxon>
        <taxon>Leptospirales</taxon>
        <taxon>Leptospiraceae</taxon>
        <taxon>Leptonema</taxon>
    </lineage>
</organism>
<dbReference type="EMBL" id="JH597773">
    <property type="protein sequence ID" value="EHQ08485.1"/>
    <property type="molecule type" value="Genomic_DNA"/>
</dbReference>
<keyword evidence="1" id="KW-0732">Signal</keyword>
<keyword evidence="3" id="KW-1185">Reference proteome</keyword>
<dbReference type="RefSeq" id="WP_002775201.1">
    <property type="nucleotide sequence ID" value="NZ_JH597773.1"/>
</dbReference>
<accession>H2CAV7</accession>
<sequence length="377" mass="40126">MKSIITKRLGLTAGLTGALFAAGSLQAQTFEPGIDFTADVVSNYVFRGVDVHSKKFEQDGKSYGSFNTAPAFQPSLTFNFAEGWSLNIWGSFALTGRNDVDIDGLLQLGAGDTTSSVATSYLAQLAAGNIDLATIDTTDMAGMADIIRDPSVAPGFYKEQNGLKRNDEIDVTLSYSTDSKLGALTGGIVSYNYTNISQHTASNIEMFAGFAPAILPDLSFTTYVDVATPGYSGSTYNYLSYSVSLEMGKDISLDIVPGVGYATDTSLNIQGWKNANLPITLNLGGFHIGVTGVYRMDTRFFEGDSSKSDAVSLLGETSLGDGLVVDPSLNNGIANTYINSLVTASIGNPTGYGYEYAPTQKLPKLVYFYTIGYSTSF</sequence>
<evidence type="ECO:0000256" key="1">
    <source>
        <dbReference type="SAM" id="SignalP"/>
    </source>
</evidence>
<name>H2CAV7_9LEPT</name>
<evidence type="ECO:0000313" key="3">
    <source>
        <dbReference type="Proteomes" id="UP000005737"/>
    </source>
</evidence>
<protein>
    <submittedName>
        <fullName evidence="2">Uncharacterized protein</fullName>
    </submittedName>
</protein>
<dbReference type="AlphaFoldDB" id="H2CAV7"/>